<dbReference type="InterPro" id="IPR011990">
    <property type="entry name" value="TPR-like_helical_dom_sf"/>
</dbReference>
<dbReference type="RefSeq" id="WP_092403857.1">
    <property type="nucleotide sequence ID" value="NZ_FOVF01000001.1"/>
</dbReference>
<organism evidence="1 2">
    <name type="scientific">Dokdonella immobilis</name>
    <dbReference type="NCBI Taxonomy" id="578942"/>
    <lineage>
        <taxon>Bacteria</taxon>
        <taxon>Pseudomonadati</taxon>
        <taxon>Pseudomonadota</taxon>
        <taxon>Gammaproteobacteria</taxon>
        <taxon>Lysobacterales</taxon>
        <taxon>Rhodanobacteraceae</taxon>
        <taxon>Dokdonella</taxon>
    </lineage>
</organism>
<name>A0A1I4V149_9GAMM</name>
<dbReference type="OrthoDB" id="21342at2"/>
<gene>
    <name evidence="1" type="ORF">SAMN05216289_10116</name>
</gene>
<dbReference type="SMART" id="SM00028">
    <property type="entry name" value="TPR"/>
    <property type="match status" value="2"/>
</dbReference>
<keyword evidence="2" id="KW-1185">Reference proteome</keyword>
<evidence type="ECO:0000313" key="1">
    <source>
        <dbReference type="EMBL" id="SFM94918.1"/>
    </source>
</evidence>
<dbReference type="Gene3D" id="1.25.40.10">
    <property type="entry name" value="Tetratricopeptide repeat domain"/>
    <property type="match status" value="1"/>
</dbReference>
<sequence>MDKQLYENLASRASDLVVAGKRDEAIRILEELVHSDLPVFDRAIMCMNIAVVNDQMGDSAKALENYARAVDMERETDSYFIAQSRAAYYSKLGLYDESIRCYDALLSHAALTPESRDMFLKNIETLKELGLQP</sequence>
<dbReference type="SUPFAM" id="SSF48452">
    <property type="entry name" value="TPR-like"/>
    <property type="match status" value="1"/>
</dbReference>
<proteinExistence type="predicted"/>
<dbReference type="EMBL" id="FOVF01000001">
    <property type="protein sequence ID" value="SFM94918.1"/>
    <property type="molecule type" value="Genomic_DNA"/>
</dbReference>
<dbReference type="Pfam" id="PF13181">
    <property type="entry name" value="TPR_8"/>
    <property type="match status" value="1"/>
</dbReference>
<protein>
    <submittedName>
        <fullName evidence="1">Tetratricopeptide repeat-containing protein</fullName>
    </submittedName>
</protein>
<dbReference type="Proteomes" id="UP000198575">
    <property type="component" value="Unassembled WGS sequence"/>
</dbReference>
<dbReference type="AlphaFoldDB" id="A0A1I4V149"/>
<reference evidence="1 2" key="1">
    <citation type="submission" date="2016-10" db="EMBL/GenBank/DDBJ databases">
        <authorList>
            <person name="de Groot N.N."/>
        </authorList>
    </citation>
    <scope>NUCLEOTIDE SEQUENCE [LARGE SCALE GENOMIC DNA]</scope>
    <source>
        <strain evidence="1 2">CGMCC 1.7659</strain>
    </source>
</reference>
<accession>A0A1I4V149</accession>
<dbReference type="InterPro" id="IPR019734">
    <property type="entry name" value="TPR_rpt"/>
</dbReference>
<evidence type="ECO:0000313" key="2">
    <source>
        <dbReference type="Proteomes" id="UP000198575"/>
    </source>
</evidence>